<evidence type="ECO:0000256" key="1">
    <source>
        <dbReference type="SAM" id="SignalP"/>
    </source>
</evidence>
<reference evidence="2" key="1">
    <citation type="submission" date="2020-10" db="EMBL/GenBank/DDBJ databases">
        <authorList>
            <person name="Castelo-Branco R."/>
            <person name="Eusebio N."/>
            <person name="Adriana R."/>
            <person name="Vieira A."/>
            <person name="Brugerolle De Fraissinette N."/>
            <person name="Rezende De Castro R."/>
            <person name="Schneider M.P."/>
            <person name="Vasconcelos V."/>
            <person name="Leao P.N."/>
        </authorList>
    </citation>
    <scope>NUCLEOTIDE SEQUENCE</scope>
    <source>
        <strain evidence="2">LEGE 11479</strain>
    </source>
</reference>
<organism evidence="2 3">
    <name type="scientific">Leptolyngbya cf. ectocarpi LEGE 11479</name>
    <dbReference type="NCBI Taxonomy" id="1828722"/>
    <lineage>
        <taxon>Bacteria</taxon>
        <taxon>Bacillati</taxon>
        <taxon>Cyanobacteriota</taxon>
        <taxon>Cyanophyceae</taxon>
        <taxon>Leptolyngbyales</taxon>
        <taxon>Leptolyngbyaceae</taxon>
        <taxon>Leptolyngbya group</taxon>
        <taxon>Leptolyngbya</taxon>
    </lineage>
</organism>
<sequence>MMGRLRWLCLLGLVLLLQACGSFSDVPPQSVVERGLALKMAHTQQVLIASLAPKELQLPNFKLRQVAVTLREPQDNDTFHVQGTYQAIIQLTSREKKESGPFDLYIAREKAEDTISWFLLSHDKRDLLVTNPT</sequence>
<keyword evidence="3" id="KW-1185">Reference proteome</keyword>
<dbReference type="EMBL" id="JADEXP010000123">
    <property type="protein sequence ID" value="MBE9067855.1"/>
    <property type="molecule type" value="Genomic_DNA"/>
</dbReference>
<dbReference type="RefSeq" id="WP_193993813.1">
    <property type="nucleotide sequence ID" value="NZ_JADEXP010000123.1"/>
</dbReference>
<dbReference type="Proteomes" id="UP000615026">
    <property type="component" value="Unassembled WGS sequence"/>
</dbReference>
<feature type="signal peptide" evidence="1">
    <location>
        <begin position="1"/>
        <end position="24"/>
    </location>
</feature>
<dbReference type="AlphaFoldDB" id="A0A928ZUT3"/>
<protein>
    <recommendedName>
        <fullName evidence="4">Lipoprotein</fullName>
    </recommendedName>
</protein>
<name>A0A928ZUT3_LEPEC</name>
<keyword evidence="1" id="KW-0732">Signal</keyword>
<proteinExistence type="predicted"/>
<evidence type="ECO:0000313" key="2">
    <source>
        <dbReference type="EMBL" id="MBE9067855.1"/>
    </source>
</evidence>
<comment type="caution">
    <text evidence="2">The sequence shown here is derived from an EMBL/GenBank/DDBJ whole genome shotgun (WGS) entry which is preliminary data.</text>
</comment>
<dbReference type="PROSITE" id="PS51257">
    <property type="entry name" value="PROKAR_LIPOPROTEIN"/>
    <property type="match status" value="1"/>
</dbReference>
<gene>
    <name evidence="2" type="ORF">IQ260_14465</name>
</gene>
<evidence type="ECO:0000313" key="3">
    <source>
        <dbReference type="Proteomes" id="UP000615026"/>
    </source>
</evidence>
<feature type="chain" id="PRO_5038032688" description="Lipoprotein" evidence="1">
    <location>
        <begin position="25"/>
        <end position="133"/>
    </location>
</feature>
<accession>A0A928ZUT3</accession>
<evidence type="ECO:0008006" key="4">
    <source>
        <dbReference type="Google" id="ProtNLM"/>
    </source>
</evidence>